<proteinExistence type="predicted"/>
<dbReference type="EMBL" id="ATMR01000140">
    <property type="protein sequence ID" value="EPR71861.1"/>
    <property type="molecule type" value="Genomic_DNA"/>
</dbReference>
<feature type="compositionally biased region" description="Low complexity" evidence="1">
    <location>
        <begin position="33"/>
        <end position="47"/>
    </location>
</feature>
<keyword evidence="3" id="KW-1185">Reference proteome</keyword>
<dbReference type="AlphaFoldDB" id="S7VPG6"/>
<feature type="region of interest" description="Disordered" evidence="1">
    <location>
        <begin position="28"/>
        <end position="47"/>
    </location>
</feature>
<evidence type="ECO:0000313" key="2">
    <source>
        <dbReference type="EMBL" id="EPR71861.1"/>
    </source>
</evidence>
<dbReference type="STRING" id="641526.ADIWIN_3154"/>
<dbReference type="Proteomes" id="UP000014962">
    <property type="component" value="Unassembled WGS sequence"/>
</dbReference>
<evidence type="ECO:0000256" key="1">
    <source>
        <dbReference type="SAM" id="MobiDB-lite"/>
    </source>
</evidence>
<sequence>MKHIITAIIFTGLLMSCNSTDKTKTTVQDSDVTETTTETTPTETNKT</sequence>
<protein>
    <submittedName>
        <fullName evidence="2">Uncharacterized protein</fullName>
    </submittedName>
</protein>
<comment type="caution">
    <text evidence="2">The sequence shown here is derived from an EMBL/GenBank/DDBJ whole genome shotgun (WGS) entry which is preliminary data.</text>
</comment>
<name>S7VPG6_9FLAO</name>
<accession>S7VPG6</accession>
<reference evidence="2 3" key="1">
    <citation type="journal article" date="2013" name="Genome Announc.">
        <title>Draft Genome Sequence of Winogradskyella psychrotolerans RS-3T, Isolated from the Marine Transect of Kongsfjorden, Ny-Alesund, Svalbard, Arctic Ocean.</title>
        <authorList>
            <person name="Kumar Pinnaka A."/>
            <person name="Ara S."/>
            <person name="Singh A."/>
            <person name="Shivaji S."/>
        </authorList>
    </citation>
    <scope>NUCLEOTIDE SEQUENCE [LARGE SCALE GENOMIC DNA]</scope>
    <source>
        <strain evidence="2 3">RS-3</strain>
    </source>
</reference>
<gene>
    <name evidence="2" type="ORF">ADIWIN_3154</name>
</gene>
<dbReference type="PROSITE" id="PS51257">
    <property type="entry name" value="PROKAR_LIPOPROTEIN"/>
    <property type="match status" value="1"/>
</dbReference>
<evidence type="ECO:0000313" key="3">
    <source>
        <dbReference type="Proteomes" id="UP000014962"/>
    </source>
</evidence>
<organism evidence="2 3">
    <name type="scientific">Winogradskyella psychrotolerans RS-3</name>
    <dbReference type="NCBI Taxonomy" id="641526"/>
    <lineage>
        <taxon>Bacteria</taxon>
        <taxon>Pseudomonadati</taxon>
        <taxon>Bacteroidota</taxon>
        <taxon>Flavobacteriia</taxon>
        <taxon>Flavobacteriales</taxon>
        <taxon>Flavobacteriaceae</taxon>
        <taxon>Winogradskyella</taxon>
    </lineage>
</organism>